<dbReference type="EMBL" id="GBRH01215242">
    <property type="protein sequence ID" value="JAD82653.1"/>
    <property type="molecule type" value="Transcribed_RNA"/>
</dbReference>
<reference evidence="1" key="1">
    <citation type="submission" date="2014-09" db="EMBL/GenBank/DDBJ databases">
        <authorList>
            <person name="Magalhaes I.L.F."/>
            <person name="Oliveira U."/>
            <person name="Santos F.R."/>
            <person name="Vidigal T.H.D.A."/>
            <person name="Brescovit A.D."/>
            <person name="Santos A.J."/>
        </authorList>
    </citation>
    <scope>NUCLEOTIDE SEQUENCE</scope>
    <source>
        <tissue evidence="1">Shoot tissue taken approximately 20 cm above the soil surface</tissue>
    </source>
</reference>
<accession>A0A0A9D7J9</accession>
<evidence type="ECO:0000313" key="1">
    <source>
        <dbReference type="EMBL" id="JAD82653.1"/>
    </source>
</evidence>
<protein>
    <submittedName>
        <fullName evidence="1">Replication factor A 1, rfa1, putative</fullName>
    </submittedName>
</protein>
<reference evidence="1" key="2">
    <citation type="journal article" date="2015" name="Data Brief">
        <title>Shoot transcriptome of the giant reed, Arundo donax.</title>
        <authorList>
            <person name="Barrero R.A."/>
            <person name="Guerrero F.D."/>
            <person name="Moolhuijzen P."/>
            <person name="Goolsby J.A."/>
            <person name="Tidwell J."/>
            <person name="Bellgard S.E."/>
            <person name="Bellgard M.I."/>
        </authorList>
    </citation>
    <scope>NUCLEOTIDE SEQUENCE</scope>
    <source>
        <tissue evidence="1">Shoot tissue taken approximately 20 cm above the soil surface</tissue>
    </source>
</reference>
<dbReference type="AlphaFoldDB" id="A0A0A9D7J9"/>
<organism evidence="1">
    <name type="scientific">Arundo donax</name>
    <name type="common">Giant reed</name>
    <name type="synonym">Donax arundinaceus</name>
    <dbReference type="NCBI Taxonomy" id="35708"/>
    <lineage>
        <taxon>Eukaryota</taxon>
        <taxon>Viridiplantae</taxon>
        <taxon>Streptophyta</taxon>
        <taxon>Embryophyta</taxon>
        <taxon>Tracheophyta</taxon>
        <taxon>Spermatophyta</taxon>
        <taxon>Magnoliopsida</taxon>
        <taxon>Liliopsida</taxon>
        <taxon>Poales</taxon>
        <taxon>Poaceae</taxon>
        <taxon>PACMAD clade</taxon>
        <taxon>Arundinoideae</taxon>
        <taxon>Arundineae</taxon>
        <taxon>Arundo</taxon>
    </lineage>
</organism>
<proteinExistence type="predicted"/>
<name>A0A0A9D7J9_ARUDO</name>
<sequence>MVSVIGCRAIGWLYCWLEDVWIAAWPIDHVRRVPCHRMLDTWSIVSGPCHCVQSTPCHGTMLRCSIKLINSHGIWIRNSKFRRHYWIPNNLTLWNKNFHVQHDDRPSSTDVVDDVLEELHDGAAADDAGAREVA</sequence>